<dbReference type="Gene3D" id="1.10.60.10">
    <property type="entry name" value="Iron dependent repressor, metal binding and dimerisation domain"/>
    <property type="match status" value="1"/>
</dbReference>
<dbReference type="SMART" id="SM00529">
    <property type="entry name" value="HTH_DTXR"/>
    <property type="match status" value="1"/>
</dbReference>
<evidence type="ECO:0000259" key="12">
    <source>
        <dbReference type="PROSITE" id="PS50944"/>
    </source>
</evidence>
<dbReference type="GO" id="GO:0046983">
    <property type="term" value="F:protein dimerization activity"/>
    <property type="evidence" value="ECO:0007669"/>
    <property type="project" value="InterPro"/>
</dbReference>
<evidence type="ECO:0000256" key="3">
    <source>
        <dbReference type="ARBA" id="ARBA00011738"/>
    </source>
</evidence>
<dbReference type="InterPro" id="IPR022687">
    <property type="entry name" value="HTH_DTXR"/>
</dbReference>
<organism evidence="13 14">
    <name type="scientific">Candidatus Hydrogenisulfobacillus filiaventi</name>
    <dbReference type="NCBI Taxonomy" id="2707344"/>
    <lineage>
        <taxon>Bacteria</taxon>
        <taxon>Bacillati</taxon>
        <taxon>Bacillota</taxon>
        <taxon>Clostridia</taxon>
        <taxon>Eubacteriales</taxon>
        <taxon>Clostridiales Family XVII. Incertae Sedis</taxon>
        <taxon>Candidatus Hydrogenisulfobacillus</taxon>
    </lineage>
</organism>
<dbReference type="NCBIfam" id="NF003025">
    <property type="entry name" value="PRK03902.1"/>
    <property type="match status" value="1"/>
</dbReference>
<evidence type="ECO:0000256" key="2">
    <source>
        <dbReference type="ARBA" id="ARBA00007871"/>
    </source>
</evidence>
<dbReference type="GO" id="GO:0005737">
    <property type="term" value="C:cytoplasm"/>
    <property type="evidence" value="ECO:0007669"/>
    <property type="project" value="UniProtKB-SubCell"/>
</dbReference>
<evidence type="ECO:0000313" key="14">
    <source>
        <dbReference type="Proteomes" id="UP000503399"/>
    </source>
</evidence>
<evidence type="ECO:0000256" key="9">
    <source>
        <dbReference type="ARBA" id="ARBA00023163"/>
    </source>
</evidence>
<comment type="subcellular location">
    <subcellularLocation>
        <location evidence="1">Cytoplasm</location>
    </subcellularLocation>
</comment>
<evidence type="ECO:0000256" key="7">
    <source>
        <dbReference type="ARBA" id="ARBA00023125"/>
    </source>
</evidence>
<dbReference type="Gene3D" id="1.10.10.10">
    <property type="entry name" value="Winged helix-like DNA-binding domain superfamily/Winged helix DNA-binding domain"/>
    <property type="match status" value="1"/>
</dbReference>
<proteinExistence type="inferred from homology"/>
<dbReference type="InterPro" id="IPR022689">
    <property type="entry name" value="Iron_dep_repressor"/>
</dbReference>
<dbReference type="PANTHER" id="PTHR33238">
    <property type="entry name" value="IRON (METAL) DEPENDENT REPRESSOR, DTXR FAMILY"/>
    <property type="match status" value="1"/>
</dbReference>
<dbReference type="AlphaFoldDB" id="A0A6F8ZE94"/>
<dbReference type="InterPro" id="IPR001367">
    <property type="entry name" value="Fe_dep_repressor"/>
</dbReference>
<dbReference type="Proteomes" id="UP000503399">
    <property type="component" value="Chromosome"/>
</dbReference>
<keyword evidence="6" id="KW-0805">Transcription regulation</keyword>
<keyword evidence="4" id="KW-0963">Cytoplasm</keyword>
<dbReference type="SUPFAM" id="SSF46785">
    <property type="entry name" value="Winged helix' DNA-binding domain"/>
    <property type="match status" value="1"/>
</dbReference>
<dbReference type="KEGG" id="hfv:R50_0581"/>
<keyword evidence="9" id="KW-0804">Transcription</keyword>
<evidence type="ECO:0000256" key="6">
    <source>
        <dbReference type="ARBA" id="ARBA00023015"/>
    </source>
</evidence>
<evidence type="ECO:0000313" key="13">
    <source>
        <dbReference type="EMBL" id="CAB1128087.1"/>
    </source>
</evidence>
<evidence type="ECO:0000256" key="10">
    <source>
        <dbReference type="ARBA" id="ARBA00023211"/>
    </source>
</evidence>
<dbReference type="Pfam" id="PF01325">
    <property type="entry name" value="Fe_dep_repress"/>
    <property type="match status" value="1"/>
</dbReference>
<evidence type="ECO:0000256" key="8">
    <source>
        <dbReference type="ARBA" id="ARBA00023159"/>
    </source>
</evidence>
<comment type="subunit">
    <text evidence="3">Homodimer.</text>
</comment>
<gene>
    <name evidence="13" type="primary">mntR</name>
    <name evidence="13" type="ORF">R50_0581</name>
</gene>
<dbReference type="GO" id="GO:0003700">
    <property type="term" value="F:DNA-binding transcription factor activity"/>
    <property type="evidence" value="ECO:0007669"/>
    <property type="project" value="InterPro"/>
</dbReference>
<dbReference type="EMBL" id="LR778114">
    <property type="protein sequence ID" value="CAB1128087.1"/>
    <property type="molecule type" value="Genomic_DNA"/>
</dbReference>
<keyword evidence="8" id="KW-0010">Activator</keyword>
<evidence type="ECO:0000256" key="1">
    <source>
        <dbReference type="ARBA" id="ARBA00004496"/>
    </source>
</evidence>
<dbReference type="PANTHER" id="PTHR33238:SF11">
    <property type="entry name" value="TRANSCRIPTIONAL REGULATOR MNTR"/>
    <property type="match status" value="1"/>
</dbReference>
<keyword evidence="5" id="KW-0678">Repressor</keyword>
<protein>
    <recommendedName>
        <fullName evidence="11">Manganese transport regulator</fullName>
    </recommendedName>
</protein>
<accession>A0A6F8ZE94</accession>
<dbReference type="GO" id="GO:0003677">
    <property type="term" value="F:DNA binding"/>
    <property type="evidence" value="ECO:0007669"/>
    <property type="project" value="UniProtKB-KW"/>
</dbReference>
<comment type="similarity">
    <text evidence="2">Belongs to the DtxR/MntR family.</text>
</comment>
<dbReference type="InterPro" id="IPR036388">
    <property type="entry name" value="WH-like_DNA-bd_sf"/>
</dbReference>
<keyword evidence="10" id="KW-0464">Manganese</keyword>
<sequence length="142" mass="15835">MATPSQEDYLEAIWRLTAEKGYARVSDIAALLGVSRASVSKMTRRLHELGLLAVERYRGLTLTPQGRSQGLRLLRRHEILEHFLHLLGVADARLVWHDVEGIEHHVGPESLARIAALVAYAEAHPEWWAQFRTGADGRAGPA</sequence>
<feature type="domain" description="HTH dtxR-type" evidence="12">
    <location>
        <begin position="1"/>
        <end position="63"/>
    </location>
</feature>
<evidence type="ECO:0000256" key="5">
    <source>
        <dbReference type="ARBA" id="ARBA00022491"/>
    </source>
</evidence>
<dbReference type="InterPro" id="IPR036421">
    <property type="entry name" value="Fe_dep_repressor_sf"/>
</dbReference>
<dbReference type="PROSITE" id="PS50944">
    <property type="entry name" value="HTH_DTXR"/>
    <property type="match status" value="1"/>
</dbReference>
<dbReference type="GO" id="GO:0046914">
    <property type="term" value="F:transition metal ion binding"/>
    <property type="evidence" value="ECO:0007669"/>
    <property type="project" value="InterPro"/>
</dbReference>
<dbReference type="Pfam" id="PF02742">
    <property type="entry name" value="Fe_dep_repr_C"/>
    <property type="match status" value="1"/>
</dbReference>
<evidence type="ECO:0000256" key="11">
    <source>
        <dbReference type="ARBA" id="ARBA00032593"/>
    </source>
</evidence>
<name>A0A6F8ZE94_9FIRM</name>
<keyword evidence="14" id="KW-1185">Reference proteome</keyword>
<reference evidence="13 14" key="1">
    <citation type="submission" date="2020-02" db="EMBL/GenBank/DDBJ databases">
        <authorList>
            <person name="Hogendoorn C."/>
        </authorList>
    </citation>
    <scope>NUCLEOTIDE SEQUENCE [LARGE SCALE GENOMIC DNA]</scope>
    <source>
        <strain evidence="13">R501</strain>
    </source>
</reference>
<keyword evidence="7" id="KW-0238">DNA-binding</keyword>
<dbReference type="InterPro" id="IPR036390">
    <property type="entry name" value="WH_DNA-bd_sf"/>
</dbReference>
<evidence type="ECO:0000256" key="4">
    <source>
        <dbReference type="ARBA" id="ARBA00022490"/>
    </source>
</evidence>
<dbReference type="InterPro" id="IPR050536">
    <property type="entry name" value="DtxR_MntR_Metal-Reg"/>
</dbReference>